<dbReference type="InterPro" id="IPR015590">
    <property type="entry name" value="Aldehyde_DH_dom"/>
</dbReference>
<dbReference type="Gene3D" id="3.40.605.10">
    <property type="entry name" value="Aldehyde Dehydrogenase, Chain A, domain 1"/>
    <property type="match status" value="1"/>
</dbReference>
<dbReference type="InterPro" id="IPR016161">
    <property type="entry name" value="Ald_DH/histidinol_DH"/>
</dbReference>
<evidence type="ECO:0000313" key="5">
    <source>
        <dbReference type="Proteomes" id="UP000249065"/>
    </source>
</evidence>
<dbReference type="CDD" id="cd07103">
    <property type="entry name" value="ALDH_F5_SSADH_GabD"/>
    <property type="match status" value="1"/>
</dbReference>
<dbReference type="AlphaFoldDB" id="A0A327MAM8"/>
<dbReference type="Proteomes" id="UP000249065">
    <property type="component" value="Unassembled WGS sequence"/>
</dbReference>
<dbReference type="EMBL" id="QLIX01000004">
    <property type="protein sequence ID" value="RAI59506.1"/>
    <property type="molecule type" value="Genomic_DNA"/>
</dbReference>
<evidence type="ECO:0000259" key="3">
    <source>
        <dbReference type="Pfam" id="PF00171"/>
    </source>
</evidence>
<dbReference type="OrthoDB" id="9772584at2"/>
<dbReference type="GO" id="GO:0004777">
    <property type="term" value="F:succinate-semialdehyde dehydrogenase (NAD+) activity"/>
    <property type="evidence" value="ECO:0007669"/>
    <property type="project" value="TreeGrafter"/>
</dbReference>
<proteinExistence type="inferred from homology"/>
<name>A0A327MAM8_9PROT</name>
<dbReference type="InterPro" id="IPR050740">
    <property type="entry name" value="Aldehyde_DH_Superfamily"/>
</dbReference>
<evidence type="ECO:0000256" key="2">
    <source>
        <dbReference type="ARBA" id="ARBA00023002"/>
    </source>
</evidence>
<keyword evidence="2" id="KW-0560">Oxidoreductase</keyword>
<protein>
    <submittedName>
        <fullName evidence="4">NAD-dependent succinate-semialdehyde dehydrogenase</fullName>
    </submittedName>
</protein>
<evidence type="ECO:0000313" key="4">
    <source>
        <dbReference type="EMBL" id="RAI59506.1"/>
    </source>
</evidence>
<dbReference type="FunFam" id="3.40.605.10:FF:000007">
    <property type="entry name" value="NAD/NADP-dependent betaine aldehyde dehydrogenase"/>
    <property type="match status" value="1"/>
</dbReference>
<dbReference type="PANTHER" id="PTHR43353">
    <property type="entry name" value="SUCCINATE-SEMIALDEHYDE DEHYDROGENASE, MITOCHONDRIAL"/>
    <property type="match status" value="1"/>
</dbReference>
<reference evidence="5" key="1">
    <citation type="submission" date="2018-06" db="EMBL/GenBank/DDBJ databases">
        <authorList>
            <person name="Khan S.A."/>
        </authorList>
    </citation>
    <scope>NUCLEOTIDE SEQUENCE [LARGE SCALE GENOMIC DNA]</scope>
    <source>
        <strain evidence="5">DB-1506</strain>
    </source>
</reference>
<sequence length="478" mass="50525">MAAYPELRLCISGEWRRRPGQPVFNPFDDSVLGELPHATREDMDDALARAAEGHRAWRRTAPAKRAQIMQQAARLLRERADAIAHAITLEQGKPVGQARVEVLRACDIIEWDAEEGRRAYGRVIPAEPGLRHIVVREPIGIVAGFAPWNFPISSPTRKVAGALAAGCAIILKASEETPAGAFHLVQAFLDAGVPDGALSLLFGVPGEISDHLIPQPGVRLVTFTGSVPVGKRLAAMAGAHMKPAIMELGGHAPVIVCGDADPDSAAATSAIGKSRNAGQVCVSPTRFFVDDAIHDRFASAFGERAAAVRIGNGLEPDTQMGPLANHRRVEAMERLVADALGRGARLLAGGSRAGNRGCLFPLTVLADVPDDALAMREEPFGPLALISRTRDIGEAIGKANSLPFGLAAYAFTQSAPHVERLSDEMECGNLSINHLTASIAETPFGGVKDSGYGREGGSEGLACYTVTKNVSHLVTPPG</sequence>
<dbReference type="Pfam" id="PF00171">
    <property type="entry name" value="Aldedh"/>
    <property type="match status" value="1"/>
</dbReference>
<dbReference type="GO" id="GO:0009450">
    <property type="term" value="P:gamma-aminobutyric acid catabolic process"/>
    <property type="evidence" value="ECO:0007669"/>
    <property type="project" value="TreeGrafter"/>
</dbReference>
<gene>
    <name evidence="4" type="ORF">DOO78_07850</name>
</gene>
<comment type="caution">
    <text evidence="4">The sequence shown here is derived from an EMBL/GenBank/DDBJ whole genome shotgun (WGS) entry which is preliminary data.</text>
</comment>
<dbReference type="Gene3D" id="3.40.309.10">
    <property type="entry name" value="Aldehyde Dehydrogenase, Chain A, domain 2"/>
    <property type="match status" value="1"/>
</dbReference>
<dbReference type="RefSeq" id="WP_111469194.1">
    <property type="nucleotide sequence ID" value="NZ_QLIX01000004.1"/>
</dbReference>
<dbReference type="InterPro" id="IPR016163">
    <property type="entry name" value="Ald_DH_C"/>
</dbReference>
<dbReference type="PANTHER" id="PTHR43353:SF5">
    <property type="entry name" value="SUCCINATE-SEMIALDEHYDE DEHYDROGENASE, MITOCHONDRIAL"/>
    <property type="match status" value="1"/>
</dbReference>
<dbReference type="SUPFAM" id="SSF53720">
    <property type="entry name" value="ALDH-like"/>
    <property type="match status" value="1"/>
</dbReference>
<organism evidence="4 5">
    <name type="scientific">Roseicella frigidaeris</name>
    <dbReference type="NCBI Taxonomy" id="2230885"/>
    <lineage>
        <taxon>Bacteria</taxon>
        <taxon>Pseudomonadati</taxon>
        <taxon>Pseudomonadota</taxon>
        <taxon>Alphaproteobacteria</taxon>
        <taxon>Acetobacterales</taxon>
        <taxon>Roseomonadaceae</taxon>
        <taxon>Roseicella</taxon>
    </lineage>
</organism>
<accession>A0A327MAM8</accession>
<dbReference type="InterPro" id="IPR016162">
    <property type="entry name" value="Ald_DH_N"/>
</dbReference>
<feature type="domain" description="Aldehyde dehydrogenase" evidence="3">
    <location>
        <begin position="21"/>
        <end position="470"/>
    </location>
</feature>
<comment type="similarity">
    <text evidence="1">Belongs to the aldehyde dehydrogenase family.</text>
</comment>
<keyword evidence="5" id="KW-1185">Reference proteome</keyword>
<evidence type="ECO:0000256" key="1">
    <source>
        <dbReference type="ARBA" id="ARBA00009986"/>
    </source>
</evidence>